<evidence type="ECO:0000313" key="2">
    <source>
        <dbReference type="EMBL" id="KAG0279095.1"/>
    </source>
</evidence>
<protein>
    <submittedName>
        <fullName evidence="2">Uncharacterized protein</fullName>
    </submittedName>
</protein>
<evidence type="ECO:0000313" key="3">
    <source>
        <dbReference type="Proteomes" id="UP001194580"/>
    </source>
</evidence>
<proteinExistence type="predicted"/>
<dbReference type="EMBL" id="JAAAIL010000148">
    <property type="protein sequence ID" value="KAG0279095.1"/>
    <property type="molecule type" value="Genomic_DNA"/>
</dbReference>
<accession>A0AAD4DIJ6</accession>
<gene>
    <name evidence="2" type="ORF">BGZ95_002281</name>
</gene>
<reference evidence="2" key="1">
    <citation type="journal article" date="2020" name="Fungal Divers.">
        <title>Resolving the Mortierellaceae phylogeny through synthesis of multi-gene phylogenetics and phylogenomics.</title>
        <authorList>
            <person name="Vandepol N."/>
            <person name="Liber J."/>
            <person name="Desiro A."/>
            <person name="Na H."/>
            <person name="Kennedy M."/>
            <person name="Barry K."/>
            <person name="Grigoriev I.V."/>
            <person name="Miller A.N."/>
            <person name="O'Donnell K."/>
            <person name="Stajich J.E."/>
            <person name="Bonito G."/>
        </authorList>
    </citation>
    <scope>NUCLEOTIDE SEQUENCE</scope>
    <source>
        <strain evidence="2">NRRL 28262</strain>
    </source>
</reference>
<keyword evidence="1" id="KW-0812">Transmembrane</keyword>
<organism evidence="2 3">
    <name type="scientific">Linnemannia exigua</name>
    <dbReference type="NCBI Taxonomy" id="604196"/>
    <lineage>
        <taxon>Eukaryota</taxon>
        <taxon>Fungi</taxon>
        <taxon>Fungi incertae sedis</taxon>
        <taxon>Mucoromycota</taxon>
        <taxon>Mortierellomycotina</taxon>
        <taxon>Mortierellomycetes</taxon>
        <taxon>Mortierellales</taxon>
        <taxon>Mortierellaceae</taxon>
        <taxon>Linnemannia</taxon>
    </lineage>
</organism>
<feature type="transmembrane region" description="Helical" evidence="1">
    <location>
        <begin position="60"/>
        <end position="82"/>
    </location>
</feature>
<evidence type="ECO:0000256" key="1">
    <source>
        <dbReference type="SAM" id="Phobius"/>
    </source>
</evidence>
<dbReference type="Proteomes" id="UP001194580">
    <property type="component" value="Unassembled WGS sequence"/>
</dbReference>
<keyword evidence="1" id="KW-0472">Membrane</keyword>
<sequence>MNNKSGAVQVPVTYGKHESQPLLDNKYQQPNVGCTRGVLCKRCLAGTHENTTVRTFLRRLIIIFSLLWFFFTIHHWVLGFAADINDDCLHHLIPWNGPSAITSDNADSIDVSFGEGDIYSTVEILTRDDVVQPTVYIDAWVTRNYDKINDKVVGGGRHPRPVRGLEVEVTEVDGWVKVFLESEDNKGRRDRRYKKKFCAKVDIKIVFPTRLQTYNRLVVGHALQDVDVRGSVSQIAFESLHLSSTIGNIVLHDLETKNGGNGGGVQAKTLHLVTITGSIHVAATSPVSGHPLSLTFESTVGSIKFNATTNPIQPVENKTPEELRHSLLLKTTTGHIQAAVRPGAGYADTGVMKKDGTIPGDIFVSGESFVGHIETDFVMAPGQVLHQELTSNMGSVESIVTDNYLGSIDVRTELGSASVTEASNSTSSIKYEKYTKTVKVGRKTLTQGGRSGSGEERGVMVFSSTNGSSRLTFVPV</sequence>
<keyword evidence="3" id="KW-1185">Reference proteome</keyword>
<keyword evidence="1" id="KW-1133">Transmembrane helix</keyword>
<name>A0AAD4DIJ6_9FUNG</name>
<comment type="caution">
    <text evidence="2">The sequence shown here is derived from an EMBL/GenBank/DDBJ whole genome shotgun (WGS) entry which is preliminary data.</text>
</comment>
<dbReference type="AlphaFoldDB" id="A0AAD4DIJ6"/>